<keyword evidence="3" id="KW-1185">Reference proteome</keyword>
<reference evidence="2 3" key="1">
    <citation type="submission" date="2013-08" db="EMBL/GenBank/DDBJ databases">
        <authorList>
            <person name="Weinstock G."/>
            <person name="Sodergren E."/>
            <person name="Wylie T."/>
            <person name="Fulton L."/>
            <person name="Fulton R."/>
            <person name="Fronick C."/>
            <person name="O'Laughlin M."/>
            <person name="Godfrey J."/>
            <person name="Miner T."/>
            <person name="Herter B."/>
            <person name="Appelbaum E."/>
            <person name="Cordes M."/>
            <person name="Lek S."/>
            <person name="Wollam A."/>
            <person name="Pepin K.H."/>
            <person name="Palsikar V.B."/>
            <person name="Mitreva M."/>
            <person name="Wilson R.K."/>
        </authorList>
    </citation>
    <scope>NUCLEOTIDE SEQUENCE [LARGE SCALE GENOMIC DNA]</scope>
    <source>
        <strain evidence="2 3">F0542</strain>
    </source>
</reference>
<proteinExistence type="predicted"/>
<comment type="caution">
    <text evidence="2">The sequence shown here is derived from an EMBL/GenBank/DDBJ whole genome shotgun (WGS) entry which is preliminary data.</text>
</comment>
<feature type="transmembrane region" description="Helical" evidence="1">
    <location>
        <begin position="31"/>
        <end position="54"/>
    </location>
</feature>
<evidence type="ECO:0000256" key="1">
    <source>
        <dbReference type="SAM" id="Phobius"/>
    </source>
</evidence>
<dbReference type="HOGENOM" id="CLU_3021467_0_0_11"/>
<protein>
    <submittedName>
        <fullName evidence="2">Uncharacterized protein</fullName>
    </submittedName>
</protein>
<keyword evidence="1" id="KW-1133">Transmembrane helix</keyword>
<gene>
    <name evidence="2" type="ORF">HMPREF1979_01044</name>
</gene>
<name>U1QT67_9ACTO</name>
<dbReference type="EMBL" id="AWSE01000048">
    <property type="protein sequence ID" value="ERH24789.1"/>
    <property type="molecule type" value="Genomic_DNA"/>
</dbReference>
<evidence type="ECO:0000313" key="3">
    <source>
        <dbReference type="Proteomes" id="UP000016536"/>
    </source>
</evidence>
<accession>U1QT67</accession>
<evidence type="ECO:0000313" key="2">
    <source>
        <dbReference type="EMBL" id="ERH24789.1"/>
    </source>
</evidence>
<organism evidence="2 3">
    <name type="scientific">Actinomyces johnsonii F0542</name>
    <dbReference type="NCBI Taxonomy" id="1321818"/>
    <lineage>
        <taxon>Bacteria</taxon>
        <taxon>Bacillati</taxon>
        <taxon>Actinomycetota</taxon>
        <taxon>Actinomycetes</taxon>
        <taxon>Actinomycetales</taxon>
        <taxon>Actinomycetaceae</taxon>
        <taxon>Actinomyces</taxon>
    </lineage>
</organism>
<dbReference type="AlphaFoldDB" id="U1QT67"/>
<keyword evidence="1" id="KW-0472">Membrane</keyword>
<keyword evidence="1" id="KW-0812">Transmembrane</keyword>
<dbReference type="Proteomes" id="UP000016536">
    <property type="component" value="Unassembled WGS sequence"/>
</dbReference>
<sequence>MQKGKSIETNGRALSSDEILVEEISLLNVRFLLSLSLLPLTLKCYVLVLGFCYAS</sequence>